<keyword evidence="3" id="KW-1185">Reference proteome</keyword>
<proteinExistence type="predicted"/>
<reference evidence="2" key="1">
    <citation type="journal article" date="2014" name="Int. J. Syst. Evol. Microbiol.">
        <title>Complete genome sequence of Corynebacterium casei LMG S-19264T (=DSM 44701T), isolated from a smear-ripened cheese.</title>
        <authorList>
            <consortium name="US DOE Joint Genome Institute (JGI-PGF)"/>
            <person name="Walter F."/>
            <person name="Albersmeier A."/>
            <person name="Kalinowski J."/>
            <person name="Ruckert C."/>
        </authorList>
    </citation>
    <scope>NUCLEOTIDE SEQUENCE</scope>
    <source>
        <strain evidence="2">CGMCC 1.12195</strain>
    </source>
</reference>
<dbReference type="Proteomes" id="UP000660862">
    <property type="component" value="Unassembled WGS sequence"/>
</dbReference>
<dbReference type="SUPFAM" id="SSF49785">
    <property type="entry name" value="Galactose-binding domain-like"/>
    <property type="match status" value="1"/>
</dbReference>
<keyword evidence="1" id="KW-0732">Signal</keyword>
<evidence type="ECO:0000256" key="1">
    <source>
        <dbReference type="SAM" id="SignalP"/>
    </source>
</evidence>
<dbReference type="InterPro" id="IPR008979">
    <property type="entry name" value="Galactose-bd-like_sf"/>
</dbReference>
<evidence type="ECO:0000313" key="3">
    <source>
        <dbReference type="Proteomes" id="UP000660862"/>
    </source>
</evidence>
<dbReference type="AlphaFoldDB" id="A0A917M335"/>
<comment type="caution">
    <text evidence="2">The sequence shown here is derived from an EMBL/GenBank/DDBJ whole genome shotgun (WGS) entry which is preliminary data.</text>
</comment>
<protein>
    <submittedName>
        <fullName evidence="2">Uncharacterized protein</fullName>
    </submittedName>
</protein>
<evidence type="ECO:0000313" key="2">
    <source>
        <dbReference type="EMBL" id="GGG73845.1"/>
    </source>
</evidence>
<organism evidence="2 3">
    <name type="scientific">Parapedobacter pyrenivorans</name>
    <dbReference type="NCBI Taxonomy" id="1305674"/>
    <lineage>
        <taxon>Bacteria</taxon>
        <taxon>Pseudomonadati</taxon>
        <taxon>Bacteroidota</taxon>
        <taxon>Sphingobacteriia</taxon>
        <taxon>Sphingobacteriales</taxon>
        <taxon>Sphingobacteriaceae</taxon>
        <taxon>Parapedobacter</taxon>
    </lineage>
</organism>
<feature type="chain" id="PRO_5037873990" evidence="1">
    <location>
        <begin position="29"/>
        <end position="216"/>
    </location>
</feature>
<sequence length="216" mass="24327">MKCKQIVIAKQFLFFKLLIAICVNAAFAQEPGFSWPEGKKMAVSLSVDDARAGNPPLGTVAQYVKEKRVGLADTLHFPQLIRQEEAEPLVLDARRGVGIGPEIQYMPEWKAFGWFHAKDSVAWDIEVNQAGNYEVTLEWSVSDEEAGKEFILETRRQQLKGVVGKSGSWETFKKAVIGHIQLDKGYQRVVFRPVSPEFEEGTALLDLRAVTFELDR</sequence>
<feature type="signal peptide" evidence="1">
    <location>
        <begin position="1"/>
        <end position="28"/>
    </location>
</feature>
<name>A0A917M335_9SPHI</name>
<dbReference type="RefSeq" id="WP_188504037.1">
    <property type="nucleotide sequence ID" value="NZ_BMER01000001.1"/>
</dbReference>
<dbReference type="EMBL" id="BMER01000001">
    <property type="protein sequence ID" value="GGG73845.1"/>
    <property type="molecule type" value="Genomic_DNA"/>
</dbReference>
<accession>A0A917M335</accession>
<dbReference type="Gene3D" id="2.60.120.260">
    <property type="entry name" value="Galactose-binding domain-like"/>
    <property type="match status" value="1"/>
</dbReference>
<reference evidence="2" key="2">
    <citation type="submission" date="2020-09" db="EMBL/GenBank/DDBJ databases">
        <authorList>
            <person name="Sun Q."/>
            <person name="Zhou Y."/>
        </authorList>
    </citation>
    <scope>NUCLEOTIDE SEQUENCE</scope>
    <source>
        <strain evidence="2">CGMCC 1.12195</strain>
    </source>
</reference>
<gene>
    <name evidence="2" type="ORF">GCM10007415_01510</name>
</gene>